<feature type="region of interest" description="Disordered" evidence="1">
    <location>
        <begin position="64"/>
        <end position="86"/>
    </location>
</feature>
<feature type="domain" description="FecR N-terminal" evidence="3">
    <location>
        <begin position="12"/>
        <end position="54"/>
    </location>
</feature>
<dbReference type="Pfam" id="PF16220">
    <property type="entry name" value="DUF4880"/>
    <property type="match status" value="1"/>
</dbReference>
<sequence>MNPRDQRKLLSDRAIDWLVLLRSGAVGEDDRRRFAEWLAENPEHAAAFREAERLWTSITGVLSENPGNTEAKPRTLAEPPAKCPSPALPASRRRLLPVRWAVAAALLLALGLHGPNLADFWLSDYATGTGEQKQVRLEDGSTVLLDTDTAIALDWNESRRRINLRHGQAVFTVAPDAARPFEVEAGPAVIRALGTVFAVAEKPDGDISVTVQEHTVSVGFADKRAGSEPTAVRVVSGQRVTYSPGRGLSSPEKADMSQATAWQRRKLIFKDQPLVKAVAELERYRPGKILITDGRLNDLRVSGVFSLDDSDAILMAVEQALGIRSTRVSPWLVLLHR</sequence>
<dbReference type="InterPro" id="IPR006860">
    <property type="entry name" value="FecR"/>
</dbReference>
<dbReference type="KEGG" id="mmai:sS8_0189"/>
<dbReference type="InterPro" id="IPR032623">
    <property type="entry name" value="FecR_N"/>
</dbReference>
<dbReference type="GO" id="GO:0016989">
    <property type="term" value="F:sigma factor antagonist activity"/>
    <property type="evidence" value="ECO:0007669"/>
    <property type="project" value="TreeGrafter"/>
</dbReference>
<evidence type="ECO:0000313" key="5">
    <source>
        <dbReference type="Proteomes" id="UP000266313"/>
    </source>
</evidence>
<proteinExistence type="predicted"/>
<dbReference type="Pfam" id="PF04773">
    <property type="entry name" value="FecR"/>
    <property type="match status" value="1"/>
</dbReference>
<dbReference type="Gene3D" id="3.55.50.30">
    <property type="match status" value="1"/>
</dbReference>
<evidence type="ECO:0000259" key="3">
    <source>
        <dbReference type="Pfam" id="PF16220"/>
    </source>
</evidence>
<keyword evidence="5" id="KW-1185">Reference proteome</keyword>
<evidence type="ECO:0000259" key="2">
    <source>
        <dbReference type="Pfam" id="PF04773"/>
    </source>
</evidence>
<accession>A0A286P3D5</accession>
<gene>
    <name evidence="4" type="ORF">sS8_0189</name>
</gene>
<evidence type="ECO:0000256" key="1">
    <source>
        <dbReference type="SAM" id="MobiDB-lite"/>
    </source>
</evidence>
<dbReference type="RefSeq" id="WP_119627998.1">
    <property type="nucleotide sequence ID" value="NZ_AP017928.1"/>
</dbReference>
<organism evidence="4 5">
    <name type="scientific">Methylocaldum marinum</name>
    <dbReference type="NCBI Taxonomy" id="1432792"/>
    <lineage>
        <taxon>Bacteria</taxon>
        <taxon>Pseudomonadati</taxon>
        <taxon>Pseudomonadota</taxon>
        <taxon>Gammaproteobacteria</taxon>
        <taxon>Methylococcales</taxon>
        <taxon>Methylococcaceae</taxon>
        <taxon>Methylocaldum</taxon>
    </lineage>
</organism>
<evidence type="ECO:0000313" key="4">
    <source>
        <dbReference type="EMBL" id="BBA32157.1"/>
    </source>
</evidence>
<dbReference type="InterPro" id="IPR012373">
    <property type="entry name" value="Ferrdict_sens_TM"/>
</dbReference>
<dbReference type="EMBL" id="AP017928">
    <property type="protein sequence ID" value="BBA32157.1"/>
    <property type="molecule type" value="Genomic_DNA"/>
</dbReference>
<dbReference type="PANTHER" id="PTHR30273:SF2">
    <property type="entry name" value="PROTEIN FECR"/>
    <property type="match status" value="1"/>
</dbReference>
<dbReference type="AlphaFoldDB" id="A0A286P3D5"/>
<dbReference type="Gene3D" id="2.60.120.1440">
    <property type="match status" value="1"/>
</dbReference>
<dbReference type="OrthoDB" id="9798846at2"/>
<dbReference type="Proteomes" id="UP000266313">
    <property type="component" value="Chromosome"/>
</dbReference>
<protein>
    <submittedName>
        <fullName evidence="4">Fe2+-dicitrate sensor, membrane component</fullName>
    </submittedName>
</protein>
<name>A0A286P3D5_9GAMM</name>
<feature type="domain" description="FecR protein" evidence="2">
    <location>
        <begin position="124"/>
        <end position="216"/>
    </location>
</feature>
<reference evidence="4 5" key="1">
    <citation type="submission" date="2016-12" db="EMBL/GenBank/DDBJ databases">
        <title>Genome sequencing of Methylocaldum marinum.</title>
        <authorList>
            <person name="Takeuchi M."/>
            <person name="Kamagata Y."/>
            <person name="Hiraoka S."/>
            <person name="Oshima K."/>
            <person name="Hattori M."/>
            <person name="Iwasaki W."/>
        </authorList>
    </citation>
    <scope>NUCLEOTIDE SEQUENCE [LARGE SCALE GENOMIC DNA]</scope>
    <source>
        <strain evidence="4 5">S8</strain>
    </source>
</reference>
<dbReference type="PIRSF" id="PIRSF018266">
    <property type="entry name" value="FecR"/>
    <property type="match status" value="1"/>
</dbReference>
<dbReference type="PANTHER" id="PTHR30273">
    <property type="entry name" value="PERIPLASMIC SIGNAL SENSOR AND SIGMA FACTOR ACTIVATOR FECR-RELATED"/>
    <property type="match status" value="1"/>
</dbReference>